<protein>
    <recommendedName>
        <fullName evidence="3">Alpha/beta fold hydrolase</fullName>
    </recommendedName>
</protein>
<evidence type="ECO:0008006" key="3">
    <source>
        <dbReference type="Google" id="ProtNLM"/>
    </source>
</evidence>
<dbReference type="EMBL" id="FKLO01000076">
    <property type="protein sequence ID" value="SAM70963.1"/>
    <property type="molecule type" value="Genomic_DNA"/>
</dbReference>
<accession>A0A1C3H6N8</accession>
<dbReference type="InterPro" id="IPR029058">
    <property type="entry name" value="AB_hydrolase_fold"/>
</dbReference>
<evidence type="ECO:0000313" key="1">
    <source>
        <dbReference type="EMBL" id="SAM70963.1"/>
    </source>
</evidence>
<gene>
    <name evidence="1" type="ORF">CHUV0807_2261</name>
</gene>
<dbReference type="Pfam" id="PF06821">
    <property type="entry name" value="Ser_hydrolase"/>
    <property type="match status" value="1"/>
</dbReference>
<dbReference type="RefSeq" id="WP_079541955.1">
    <property type="nucleotide sequence ID" value="NZ_CAUQEP010000011.1"/>
</dbReference>
<dbReference type="AlphaFoldDB" id="A0A1C3H6N8"/>
<dbReference type="Proteomes" id="UP000190837">
    <property type="component" value="Unassembled WGS sequence"/>
</dbReference>
<reference evidence="2" key="1">
    <citation type="submission" date="2016-04" db="EMBL/GenBank/DDBJ databases">
        <authorList>
            <person name="Tagini F."/>
        </authorList>
    </citation>
    <scope>NUCLEOTIDE SEQUENCE [LARGE SCALE GENOMIC DNA]</scope>
    <source>
        <strain evidence="2">CHUV0807</strain>
    </source>
</reference>
<dbReference type="InterPro" id="IPR010662">
    <property type="entry name" value="RBBP9/YdeN"/>
</dbReference>
<dbReference type="GO" id="GO:0016787">
    <property type="term" value="F:hydrolase activity"/>
    <property type="evidence" value="ECO:0007669"/>
    <property type="project" value="InterPro"/>
</dbReference>
<name>A0A1C3H6N8_9GAMM</name>
<organism evidence="1 2">
    <name type="scientific">Cardiobacterium hominis</name>
    <dbReference type="NCBI Taxonomy" id="2718"/>
    <lineage>
        <taxon>Bacteria</taxon>
        <taxon>Pseudomonadati</taxon>
        <taxon>Pseudomonadota</taxon>
        <taxon>Gammaproteobacteria</taxon>
        <taxon>Cardiobacteriales</taxon>
        <taxon>Cardiobacteriaceae</taxon>
        <taxon>Cardiobacterium</taxon>
    </lineage>
</organism>
<dbReference type="SUPFAM" id="SSF53474">
    <property type="entry name" value="alpha/beta-Hydrolases"/>
    <property type="match status" value="1"/>
</dbReference>
<evidence type="ECO:0000313" key="2">
    <source>
        <dbReference type="Proteomes" id="UP000190837"/>
    </source>
</evidence>
<proteinExistence type="predicted"/>
<dbReference type="Gene3D" id="3.40.50.1820">
    <property type="entry name" value="alpha/beta hydrolase"/>
    <property type="match status" value="1"/>
</dbReference>
<sequence length="168" mass="18548">MKIYLAHGRGGSQHSKEIFHLARTAKRAGHDTHCINDTDSEDPELRSARLTALVAAEPEPVVLMGFSMGGYTAMLAAAAHPEKVRGLFLVAPALYAPRYQVKSYPTISPTEIVHGWDDDVILYEHSVRYAKEAGATLHLVPAGHLFYQADELALLCRHFADFLARLEP</sequence>